<dbReference type="OrthoDB" id="6402248at2"/>
<accession>A0A511YQB3</accession>
<evidence type="ECO:0000313" key="1">
    <source>
        <dbReference type="EMBL" id="GEN77387.1"/>
    </source>
</evidence>
<dbReference type="AlphaFoldDB" id="A0A511YQB3"/>
<dbReference type="InterPro" id="IPR025365">
    <property type="entry name" value="DUF4269"/>
</dbReference>
<dbReference type="EMBL" id="BJYJ01000022">
    <property type="protein sequence ID" value="GEN77387.1"/>
    <property type="molecule type" value="Genomic_DNA"/>
</dbReference>
<keyword evidence="2" id="KW-1185">Reference proteome</keyword>
<organism evidence="1 2">
    <name type="scientific">Chryseobacterium hagamense</name>
    <dbReference type="NCBI Taxonomy" id="395935"/>
    <lineage>
        <taxon>Bacteria</taxon>
        <taxon>Pseudomonadati</taxon>
        <taxon>Bacteroidota</taxon>
        <taxon>Flavobacteriia</taxon>
        <taxon>Flavobacteriales</taxon>
        <taxon>Weeksellaceae</taxon>
        <taxon>Chryseobacterium group</taxon>
        <taxon>Chryseobacterium</taxon>
    </lineage>
</organism>
<reference evidence="1 2" key="1">
    <citation type="submission" date="2019-07" db="EMBL/GenBank/DDBJ databases">
        <title>Whole genome shotgun sequence of Chryseobacterium hagamense NBRC 105253.</title>
        <authorList>
            <person name="Hosoyama A."/>
            <person name="Uohara A."/>
            <person name="Ohji S."/>
            <person name="Ichikawa N."/>
        </authorList>
    </citation>
    <scope>NUCLEOTIDE SEQUENCE [LARGE SCALE GENOMIC DNA]</scope>
    <source>
        <strain evidence="1 2">NBRC 105253</strain>
    </source>
</reference>
<dbReference type="Pfam" id="PF14091">
    <property type="entry name" value="DUF4269"/>
    <property type="match status" value="1"/>
</dbReference>
<gene>
    <name evidence="1" type="ORF">CHA01nite_31270</name>
</gene>
<dbReference type="RefSeq" id="WP_146943122.1">
    <property type="nucleotide sequence ID" value="NZ_BJYJ01000022.1"/>
</dbReference>
<keyword evidence="1" id="KW-0378">Hydrolase</keyword>
<sequence length="170" mass="19629">MIDFTNIDYLKNGNERQRKAYEVLSGYRIFEKLKACSPVLAGTIPIGIDIEESDLDVICEIKDELAFEGLLMTCFSEFKIKLESFEINGENAVTGQFMLEGFLIEIFGQKKPAVEQHAYRHMIAEYRILQKRGDDFKNRIIELKRQGIRTEPAFGILLGLDHPYEDLLKF</sequence>
<dbReference type="Proteomes" id="UP000321863">
    <property type="component" value="Unassembled WGS sequence"/>
</dbReference>
<proteinExistence type="predicted"/>
<dbReference type="GO" id="GO:0016787">
    <property type="term" value="F:hydrolase activity"/>
    <property type="evidence" value="ECO:0007669"/>
    <property type="project" value="UniProtKB-KW"/>
</dbReference>
<protein>
    <submittedName>
        <fullName evidence="1">Alpha/beta hydrolase</fullName>
    </submittedName>
</protein>
<comment type="caution">
    <text evidence="1">The sequence shown here is derived from an EMBL/GenBank/DDBJ whole genome shotgun (WGS) entry which is preliminary data.</text>
</comment>
<evidence type="ECO:0000313" key="2">
    <source>
        <dbReference type="Proteomes" id="UP000321863"/>
    </source>
</evidence>
<name>A0A511YQB3_9FLAO</name>